<protein>
    <submittedName>
        <fullName evidence="1">Methyltransferase type 12</fullName>
    </submittedName>
</protein>
<proteinExistence type="predicted"/>
<evidence type="ECO:0000313" key="1">
    <source>
        <dbReference type="EMBL" id="EQD39592.1"/>
    </source>
</evidence>
<dbReference type="EMBL" id="AUZZ01008059">
    <property type="protein sequence ID" value="EQD39592.1"/>
    <property type="molecule type" value="Genomic_DNA"/>
</dbReference>
<dbReference type="GO" id="GO:0032259">
    <property type="term" value="P:methylation"/>
    <property type="evidence" value="ECO:0007669"/>
    <property type="project" value="UniProtKB-KW"/>
</dbReference>
<reference evidence="1" key="2">
    <citation type="journal article" date="2014" name="ISME J.">
        <title>Microbial stratification in low pH oxic and suboxic macroscopic growths along an acid mine drainage.</title>
        <authorList>
            <person name="Mendez-Garcia C."/>
            <person name="Mesa V."/>
            <person name="Sprenger R.R."/>
            <person name="Richter M."/>
            <person name="Diez M.S."/>
            <person name="Solano J."/>
            <person name="Bargiela R."/>
            <person name="Golyshina O.V."/>
            <person name="Manteca A."/>
            <person name="Ramos J.L."/>
            <person name="Gallego J.R."/>
            <person name="Llorente I."/>
            <person name="Martins Dos Santos V.A."/>
            <person name="Jensen O.N."/>
            <person name="Pelaez A.I."/>
            <person name="Sanchez J."/>
            <person name="Ferrer M."/>
        </authorList>
    </citation>
    <scope>NUCLEOTIDE SEQUENCE</scope>
</reference>
<name>T0Z634_9ZZZZ</name>
<gene>
    <name evidence="1" type="ORF">B2A_11188</name>
</gene>
<keyword evidence="1" id="KW-0489">Methyltransferase</keyword>
<dbReference type="GO" id="GO:0008168">
    <property type="term" value="F:methyltransferase activity"/>
    <property type="evidence" value="ECO:0007669"/>
    <property type="project" value="UniProtKB-KW"/>
</dbReference>
<organism evidence="1">
    <name type="scientific">mine drainage metagenome</name>
    <dbReference type="NCBI Taxonomy" id="410659"/>
    <lineage>
        <taxon>unclassified sequences</taxon>
        <taxon>metagenomes</taxon>
        <taxon>ecological metagenomes</taxon>
    </lineage>
</organism>
<accession>T0Z634</accession>
<sequence>MPDVMDQLKEIARWKAELVLTAAEPYRSAGRFAWHFARGKLGGDPVFFGLLRHGLIPSNSRILDL</sequence>
<feature type="non-terminal residue" evidence="1">
    <location>
        <position position="65"/>
    </location>
</feature>
<keyword evidence="1" id="KW-0808">Transferase</keyword>
<comment type="caution">
    <text evidence="1">The sequence shown here is derived from an EMBL/GenBank/DDBJ whole genome shotgun (WGS) entry which is preliminary data.</text>
</comment>
<reference evidence="1" key="1">
    <citation type="submission" date="2013-08" db="EMBL/GenBank/DDBJ databases">
        <authorList>
            <person name="Mendez C."/>
            <person name="Richter M."/>
            <person name="Ferrer M."/>
            <person name="Sanchez J."/>
        </authorList>
    </citation>
    <scope>NUCLEOTIDE SEQUENCE</scope>
</reference>
<dbReference type="AlphaFoldDB" id="T0Z634"/>